<feature type="compositionally biased region" description="Polar residues" evidence="2">
    <location>
        <begin position="100"/>
        <end position="110"/>
    </location>
</feature>
<dbReference type="PANTHER" id="PTHR31616:SF0">
    <property type="entry name" value="GLUCAN 1,4-ALPHA-GLUCOSIDASE"/>
    <property type="match status" value="1"/>
</dbReference>
<dbReference type="STRING" id="1227493.C483_04094"/>
<dbReference type="SUPFAM" id="SSF48208">
    <property type="entry name" value="Six-hairpin glycosidases"/>
    <property type="match status" value="1"/>
</dbReference>
<feature type="region of interest" description="Disordered" evidence="2">
    <location>
        <begin position="163"/>
        <end position="187"/>
    </location>
</feature>
<feature type="domain" description="Trehalase-like N-terminal" evidence="4">
    <location>
        <begin position="9"/>
        <end position="123"/>
    </location>
</feature>
<dbReference type="InterPro" id="IPR011613">
    <property type="entry name" value="GH15-like"/>
</dbReference>
<evidence type="ECO:0000256" key="2">
    <source>
        <dbReference type="SAM" id="MobiDB-lite"/>
    </source>
</evidence>
<dbReference type="Proteomes" id="UP000011519">
    <property type="component" value="Unassembled WGS sequence"/>
</dbReference>
<dbReference type="EMBL" id="AOIM01000013">
    <property type="protein sequence ID" value="ELY93828.1"/>
    <property type="molecule type" value="Genomic_DNA"/>
</dbReference>
<evidence type="ECO:0000259" key="3">
    <source>
        <dbReference type="Pfam" id="PF00723"/>
    </source>
</evidence>
<accession>M0A910</accession>
<feature type="compositionally biased region" description="Acidic residues" evidence="2">
    <location>
        <begin position="178"/>
        <end position="187"/>
    </location>
</feature>
<keyword evidence="6" id="KW-1185">Reference proteome</keyword>
<evidence type="ECO:0000259" key="4">
    <source>
        <dbReference type="Pfam" id="PF19291"/>
    </source>
</evidence>
<dbReference type="InterPro" id="IPR045582">
    <property type="entry name" value="Trehalase-like_N"/>
</dbReference>
<comment type="similarity">
    <text evidence="1">Belongs to the glycosyl hydrolase 15 family.</text>
</comment>
<evidence type="ECO:0000256" key="1">
    <source>
        <dbReference type="ARBA" id="ARBA00006188"/>
    </source>
</evidence>
<dbReference type="AlphaFoldDB" id="M0A910"/>
<feature type="domain" description="GH15-like" evidence="3">
    <location>
        <begin position="590"/>
        <end position="639"/>
    </location>
</feature>
<dbReference type="OrthoDB" id="36362at2157"/>
<organism evidence="5 6">
    <name type="scientific">Natrialba hulunbeirensis JCM 10989</name>
    <dbReference type="NCBI Taxonomy" id="1227493"/>
    <lineage>
        <taxon>Archaea</taxon>
        <taxon>Methanobacteriati</taxon>
        <taxon>Methanobacteriota</taxon>
        <taxon>Stenosarchaea group</taxon>
        <taxon>Halobacteria</taxon>
        <taxon>Halobacteriales</taxon>
        <taxon>Natrialbaceae</taxon>
        <taxon>Natrialba</taxon>
    </lineage>
</organism>
<dbReference type="Pfam" id="PF00723">
    <property type="entry name" value="Glyco_hydro_15"/>
    <property type="match status" value="2"/>
</dbReference>
<keyword evidence="5" id="KW-0378">Hydrolase</keyword>
<evidence type="ECO:0000313" key="5">
    <source>
        <dbReference type="EMBL" id="ELY93828.1"/>
    </source>
</evidence>
<feature type="region of interest" description="Disordered" evidence="2">
    <location>
        <begin position="97"/>
        <end position="123"/>
    </location>
</feature>
<dbReference type="PATRIC" id="fig|1227493.4.peg.783"/>
<dbReference type="InterPro" id="IPR008928">
    <property type="entry name" value="6-hairpin_glycosidase_sf"/>
</dbReference>
<evidence type="ECO:0000313" key="6">
    <source>
        <dbReference type="Proteomes" id="UP000011519"/>
    </source>
</evidence>
<gene>
    <name evidence="5" type="ORF">C483_04094</name>
</gene>
<dbReference type="InterPro" id="IPR012341">
    <property type="entry name" value="6hp_glycosidase-like_sf"/>
</dbReference>
<dbReference type="GO" id="GO:0005975">
    <property type="term" value="P:carbohydrate metabolic process"/>
    <property type="evidence" value="ECO:0007669"/>
    <property type="project" value="InterPro"/>
</dbReference>
<dbReference type="RefSeq" id="WP_006652068.1">
    <property type="nucleotide sequence ID" value="NZ_AOIM01000013.1"/>
</dbReference>
<dbReference type="Pfam" id="PF19291">
    <property type="entry name" value="TREH_N"/>
    <property type="match status" value="1"/>
</dbReference>
<comment type="caution">
    <text evidence="5">The sequence shown here is derived from an EMBL/GenBank/DDBJ whole genome shotgun (WGS) entry which is preliminary data.</text>
</comment>
<sequence>MEHEYPPLRDYGSIGNDDRCALVSRAGSIDWCCFPHLESPSVFARVLDADDGGHFTVSPVTDDYESSHRYADRTNVLQTIFETESGQVTVTDFMPIRNGNDATQRTDQIGSDSQHADDQHPQPQHAIYRRLECDRGSMACQVVFEPRLEYARVTPTFEAVRDGITARREGGEGADTGGTEDSDDEDDWLDQRHQPVHYVGDADLEIDHEEARATGTVSLEADDTCWVGVQYGGREPAQPESPSYQEWLDETKRYWREWIGGRDGAADSVPERWHEMVVRAELVLKLLIHHETGAIPAAATTSIPEKIGSDRTWDYRYNWIRDAKFTVQALHDTGHRQEARNYFDWFVGIATDHPTEIRPLYGLHGEHDDDLDERTLDHLAGYRDTGPVRVGNGAASQLQLDVHGTFVQAIYETVQFDEDAGLSEDSWDAVIESINYVCRNWDQPDAGIWEFREEHRHFLHSKLLCWVALDRGIALAEENDFDAPLERWRDTRDEVREAIETRGYSEAAGSFVQHFESDEAVDATALLIPIYEFLPPEDERVQSTIDTVLEKLATDDGLVVRFVDTDVREDEEEPFLLCSFWLIDALVLSNRLELATEYFESVLEYASPLGLYSEKVDPDSGRLLGNFPQAFSHLGLINSVSYLARAMDADGDVSPEDFHPENVETLFRRGNEDVVTD</sequence>
<name>M0A910_9EURY</name>
<dbReference type="GO" id="GO:0004553">
    <property type="term" value="F:hydrolase activity, hydrolyzing O-glycosyl compounds"/>
    <property type="evidence" value="ECO:0007669"/>
    <property type="project" value="TreeGrafter"/>
</dbReference>
<proteinExistence type="inferred from homology"/>
<dbReference type="Gene3D" id="1.50.10.10">
    <property type="match status" value="1"/>
</dbReference>
<protein>
    <submittedName>
        <fullName evidence="5">Glycoside hydrolase 15-like protein</fullName>
    </submittedName>
</protein>
<dbReference type="PANTHER" id="PTHR31616">
    <property type="entry name" value="TREHALASE"/>
    <property type="match status" value="1"/>
</dbReference>
<reference evidence="5 6" key="1">
    <citation type="journal article" date="2014" name="PLoS Genet.">
        <title>Phylogenetically driven sequencing of extremely halophilic archaea reveals strategies for static and dynamic osmo-response.</title>
        <authorList>
            <person name="Becker E.A."/>
            <person name="Seitzer P.M."/>
            <person name="Tritt A."/>
            <person name="Larsen D."/>
            <person name="Krusor M."/>
            <person name="Yao A.I."/>
            <person name="Wu D."/>
            <person name="Madern D."/>
            <person name="Eisen J.A."/>
            <person name="Darling A.E."/>
            <person name="Facciotti M.T."/>
        </authorList>
    </citation>
    <scope>NUCLEOTIDE SEQUENCE [LARGE SCALE GENOMIC DNA]</scope>
    <source>
        <strain evidence="5 6">JCM 10989</strain>
    </source>
</reference>
<feature type="domain" description="GH15-like" evidence="3">
    <location>
        <begin position="275"/>
        <end position="585"/>
    </location>
</feature>